<evidence type="ECO:0000256" key="1">
    <source>
        <dbReference type="ARBA" id="ARBA00010643"/>
    </source>
</evidence>
<dbReference type="Gene3D" id="1.10.10.1590">
    <property type="entry name" value="NADH-quinone oxidoreductase subunit E"/>
    <property type="match status" value="1"/>
</dbReference>
<dbReference type="EMBL" id="CP007033">
    <property type="protein sequence ID" value="AHF10702.1"/>
    <property type="molecule type" value="Genomic_DNA"/>
</dbReference>
<evidence type="ECO:0000313" key="8">
    <source>
        <dbReference type="Proteomes" id="UP000018934"/>
    </source>
</evidence>
<evidence type="ECO:0000256" key="3">
    <source>
        <dbReference type="ARBA" id="ARBA00022723"/>
    </source>
</evidence>
<dbReference type="Gene3D" id="3.40.30.10">
    <property type="entry name" value="Glutaredoxin"/>
    <property type="match status" value="1"/>
</dbReference>
<sequence>MTAIKEVVNRFGKKEALLLQVILAVQDADPQNHLSEEAVNEISREMNISRSRVYSTASFYSEISLKPRGIHIIRICTNAPCENANKASILAAIKQELGIKIGQTTADGFFSLESVNCLGACYMSPAIKIDDAVYGDLTPEAAVAIIRNLRKEYQDEQNA</sequence>
<dbReference type="CDD" id="cd03064">
    <property type="entry name" value="TRX_Fd_NuoE"/>
    <property type="match status" value="1"/>
</dbReference>
<keyword evidence="5" id="KW-0411">Iron-sulfur</keyword>
<keyword evidence="8" id="KW-1185">Reference proteome</keyword>
<keyword evidence="3" id="KW-0479">Metal-binding</keyword>
<dbReference type="InterPro" id="IPR036249">
    <property type="entry name" value="Thioredoxin-like_sf"/>
</dbReference>
<organism evidence="7 8">
    <name type="scientific">Dehalobacter restrictus (strain DSM 9455 / PER-K23)</name>
    <dbReference type="NCBI Taxonomy" id="871738"/>
    <lineage>
        <taxon>Bacteria</taxon>
        <taxon>Bacillati</taxon>
        <taxon>Bacillota</taxon>
        <taxon>Clostridia</taxon>
        <taxon>Eubacteriales</taxon>
        <taxon>Desulfitobacteriaceae</taxon>
        <taxon>Dehalobacter</taxon>
    </lineage>
</organism>
<reference evidence="7 8" key="1">
    <citation type="journal article" date="2013" name="Stand. Genomic Sci.">
        <title>Complete genome sequence of Dehalobacter restrictus PER-K23(T.).</title>
        <authorList>
            <person name="Kruse T."/>
            <person name="Maillard J."/>
            <person name="Goodwin L."/>
            <person name="Woyke T."/>
            <person name="Teshima H."/>
            <person name="Bruce D."/>
            <person name="Detter C."/>
            <person name="Tapia R."/>
            <person name="Han C."/>
            <person name="Huntemann M."/>
            <person name="Wei C.L."/>
            <person name="Han J."/>
            <person name="Chen A."/>
            <person name="Kyrpides N."/>
            <person name="Szeto E."/>
            <person name="Markowitz V."/>
            <person name="Ivanova N."/>
            <person name="Pagani I."/>
            <person name="Pati A."/>
            <person name="Pitluck S."/>
            <person name="Nolan M."/>
            <person name="Holliger C."/>
            <person name="Smidt H."/>
        </authorList>
    </citation>
    <scope>NUCLEOTIDE SEQUENCE [LARGE SCALE GENOMIC DNA]</scope>
    <source>
        <strain evidence="8">DSM 9455</strain>
    </source>
</reference>
<evidence type="ECO:0000256" key="2">
    <source>
        <dbReference type="ARBA" id="ARBA00022714"/>
    </source>
</evidence>
<evidence type="ECO:0000313" key="7">
    <source>
        <dbReference type="EMBL" id="AHF10702.1"/>
    </source>
</evidence>
<proteinExistence type="inferred from homology"/>
<dbReference type="Proteomes" id="UP000018934">
    <property type="component" value="Chromosome"/>
</dbReference>
<evidence type="ECO:0000256" key="6">
    <source>
        <dbReference type="ARBA" id="ARBA00034078"/>
    </source>
</evidence>
<protein>
    <submittedName>
        <fullName evidence="7">Iron hydrogenase</fullName>
    </submittedName>
</protein>
<evidence type="ECO:0000256" key="4">
    <source>
        <dbReference type="ARBA" id="ARBA00023004"/>
    </source>
</evidence>
<dbReference type="Pfam" id="PF01257">
    <property type="entry name" value="2Fe-2S_thioredx"/>
    <property type="match status" value="1"/>
</dbReference>
<dbReference type="InterPro" id="IPR002023">
    <property type="entry name" value="NuoE-like"/>
</dbReference>
<dbReference type="InterPro" id="IPR041921">
    <property type="entry name" value="NuoE_N"/>
</dbReference>
<evidence type="ECO:0000256" key="5">
    <source>
        <dbReference type="ARBA" id="ARBA00023014"/>
    </source>
</evidence>
<dbReference type="SUPFAM" id="SSF52833">
    <property type="entry name" value="Thioredoxin-like"/>
    <property type="match status" value="1"/>
</dbReference>
<dbReference type="PANTHER" id="PTHR43342">
    <property type="entry name" value="NADH-QUINONE OXIDOREDUCTASE, E SUBUNIT"/>
    <property type="match status" value="1"/>
</dbReference>
<comment type="cofactor">
    <cofactor evidence="6">
        <name>[2Fe-2S] cluster</name>
        <dbReference type="ChEBI" id="CHEBI:190135"/>
    </cofactor>
</comment>
<dbReference type="InterPro" id="IPR028431">
    <property type="entry name" value="NADP_DH_HndA-like"/>
</dbReference>
<accession>A0ABN4BWB1</accession>
<comment type="similarity">
    <text evidence="1">Belongs to the complex I 24 kDa subunit family.</text>
</comment>
<dbReference type="InterPro" id="IPR042128">
    <property type="entry name" value="NuoE_dom"/>
</dbReference>
<gene>
    <name evidence="7" type="ORF">DEHRE_12015</name>
</gene>
<keyword evidence="2" id="KW-0001">2Fe-2S</keyword>
<dbReference type="PIRSF" id="PIRSF000216">
    <property type="entry name" value="NADH_DH_24kDa"/>
    <property type="match status" value="1"/>
</dbReference>
<dbReference type="PANTHER" id="PTHR43342:SF1">
    <property type="entry name" value="BIFURCATING [FEFE] HYDROGENASE GAMMA SUBUNIT"/>
    <property type="match status" value="1"/>
</dbReference>
<name>A0ABN4BWB1_DEHRP</name>
<keyword evidence="4" id="KW-0408">Iron</keyword>
<dbReference type="RefSeq" id="WP_025206058.1">
    <property type="nucleotide sequence ID" value="NZ_CP007033.1"/>
</dbReference>